<comment type="caution">
    <text evidence="2">The sequence shown here is derived from an EMBL/GenBank/DDBJ whole genome shotgun (WGS) entry which is preliminary data.</text>
</comment>
<feature type="transmembrane region" description="Helical" evidence="1">
    <location>
        <begin position="43"/>
        <end position="65"/>
    </location>
</feature>
<gene>
    <name evidence="2" type="ORF">H9726_07870</name>
</gene>
<keyword evidence="1" id="KW-0472">Membrane</keyword>
<reference evidence="2" key="1">
    <citation type="journal article" date="2021" name="PeerJ">
        <title>Extensive microbial diversity within the chicken gut microbiome revealed by metagenomics and culture.</title>
        <authorList>
            <person name="Gilroy R."/>
            <person name="Ravi A."/>
            <person name="Getino M."/>
            <person name="Pursley I."/>
            <person name="Horton D.L."/>
            <person name="Alikhan N.F."/>
            <person name="Baker D."/>
            <person name="Gharbi K."/>
            <person name="Hall N."/>
            <person name="Watson M."/>
            <person name="Adriaenssens E.M."/>
            <person name="Foster-Nyarko E."/>
            <person name="Jarju S."/>
            <person name="Secka A."/>
            <person name="Antonio M."/>
            <person name="Oren A."/>
            <person name="Chaudhuri R.R."/>
            <person name="La Ragione R."/>
            <person name="Hildebrand F."/>
            <person name="Pallen M.J."/>
        </authorList>
    </citation>
    <scope>NUCLEOTIDE SEQUENCE</scope>
    <source>
        <strain evidence="2">CHK192-19661</strain>
    </source>
</reference>
<dbReference type="AlphaFoldDB" id="A0A9D2IIE2"/>
<sequence length="196" mass="21187">MNKTKKLTLRAERNMVCALCAFVFLVFAGAALAGWLAAPFPVGAVLTAVAAFVLMFTGILSIGWVKYARRFYAAAKSAAYPAALLGENLSVTFYAADAEKVAAYLRESAAVPPLPARHTREQWLERSQRMKEIREKTLGGCTSTGYPALSPADLAQIAGKTILMRTETYETLRAFLNNSVFGAANRLTAVDAGRQT</sequence>
<evidence type="ECO:0000313" key="2">
    <source>
        <dbReference type="EMBL" id="HIZ10389.1"/>
    </source>
</evidence>
<organism evidence="2 3">
    <name type="scientific">Candidatus Borkfalkia avicola</name>
    <dbReference type="NCBI Taxonomy" id="2838503"/>
    <lineage>
        <taxon>Bacteria</taxon>
        <taxon>Bacillati</taxon>
        <taxon>Bacillota</taxon>
        <taxon>Clostridia</taxon>
        <taxon>Christensenellales</taxon>
        <taxon>Christensenellaceae</taxon>
        <taxon>Candidatus Borkfalkia</taxon>
    </lineage>
</organism>
<keyword evidence="1" id="KW-1133">Transmembrane helix</keyword>
<evidence type="ECO:0000256" key="1">
    <source>
        <dbReference type="SAM" id="Phobius"/>
    </source>
</evidence>
<keyword evidence="1" id="KW-0812">Transmembrane</keyword>
<dbReference type="EMBL" id="DXCF01000040">
    <property type="protein sequence ID" value="HIZ10389.1"/>
    <property type="molecule type" value="Genomic_DNA"/>
</dbReference>
<evidence type="ECO:0000313" key="3">
    <source>
        <dbReference type="Proteomes" id="UP000824025"/>
    </source>
</evidence>
<dbReference type="Proteomes" id="UP000824025">
    <property type="component" value="Unassembled WGS sequence"/>
</dbReference>
<proteinExistence type="predicted"/>
<reference evidence="2" key="2">
    <citation type="submission" date="2021-04" db="EMBL/GenBank/DDBJ databases">
        <authorList>
            <person name="Gilroy R."/>
        </authorList>
    </citation>
    <scope>NUCLEOTIDE SEQUENCE</scope>
    <source>
        <strain evidence="2">CHK192-19661</strain>
    </source>
</reference>
<name>A0A9D2IIE2_9FIRM</name>
<accession>A0A9D2IIE2</accession>
<protein>
    <submittedName>
        <fullName evidence="2">Uncharacterized protein</fullName>
    </submittedName>
</protein>